<dbReference type="GO" id="GO:0046316">
    <property type="term" value="F:gluconokinase activity"/>
    <property type="evidence" value="ECO:0007669"/>
    <property type="project" value="UniProtKB-EC"/>
</dbReference>
<keyword evidence="10" id="KW-1185">Reference proteome</keyword>
<comment type="catalytic activity">
    <reaction evidence="7 8">
        <text>D-gluconate + ATP = 6-phospho-D-gluconate + ADP + H(+)</text>
        <dbReference type="Rhea" id="RHEA:19433"/>
        <dbReference type="ChEBI" id="CHEBI:15378"/>
        <dbReference type="ChEBI" id="CHEBI:18391"/>
        <dbReference type="ChEBI" id="CHEBI:30616"/>
        <dbReference type="ChEBI" id="CHEBI:58759"/>
        <dbReference type="ChEBI" id="CHEBI:456216"/>
        <dbReference type="EC" id="2.7.1.12"/>
    </reaction>
</comment>
<comment type="pathway">
    <text evidence="1 8">Carbohydrate acid metabolism; D-gluconate degradation.</text>
</comment>
<dbReference type="CDD" id="cd02021">
    <property type="entry name" value="GntK"/>
    <property type="match status" value="1"/>
</dbReference>
<dbReference type="UniPathway" id="UPA00792"/>
<evidence type="ECO:0000256" key="2">
    <source>
        <dbReference type="ARBA" id="ARBA00008420"/>
    </source>
</evidence>
<dbReference type="PANTHER" id="PTHR43442">
    <property type="entry name" value="GLUCONOKINASE-RELATED"/>
    <property type="match status" value="1"/>
</dbReference>
<dbReference type="EMBL" id="JARK01001367">
    <property type="protein sequence ID" value="EYC17074.1"/>
    <property type="molecule type" value="Genomic_DNA"/>
</dbReference>
<dbReference type="SUPFAM" id="SSF52540">
    <property type="entry name" value="P-loop containing nucleoside triphosphate hydrolases"/>
    <property type="match status" value="1"/>
</dbReference>
<evidence type="ECO:0000256" key="5">
    <source>
        <dbReference type="ARBA" id="ARBA00022777"/>
    </source>
</evidence>
<dbReference type="AlphaFoldDB" id="A0A016UNW7"/>
<dbReference type="Pfam" id="PF01202">
    <property type="entry name" value="SKI"/>
    <property type="match status" value="1"/>
</dbReference>
<evidence type="ECO:0000256" key="8">
    <source>
        <dbReference type="RuleBase" id="RU363066"/>
    </source>
</evidence>
<gene>
    <name evidence="9" type="primary">Acey_s0031.g2261</name>
    <name evidence="9" type="synonym">Acey-F26D11.1</name>
    <name evidence="9" type="ORF">Y032_0031g2261</name>
</gene>
<comment type="caution">
    <text evidence="9">The sequence shown here is derived from an EMBL/GenBank/DDBJ whole genome shotgun (WGS) entry which is preliminary data.</text>
</comment>
<dbReference type="PANTHER" id="PTHR43442:SF3">
    <property type="entry name" value="GLUCONOKINASE-RELATED"/>
    <property type="match status" value="1"/>
</dbReference>
<evidence type="ECO:0000313" key="10">
    <source>
        <dbReference type="Proteomes" id="UP000024635"/>
    </source>
</evidence>
<dbReference type="NCBIfam" id="TIGR01313">
    <property type="entry name" value="therm_gnt_kin"/>
    <property type="match status" value="1"/>
</dbReference>
<dbReference type="FunFam" id="3.40.50.300:FF:000522">
    <property type="entry name" value="Gluconokinase"/>
    <property type="match status" value="1"/>
</dbReference>
<organism evidence="9 10">
    <name type="scientific">Ancylostoma ceylanicum</name>
    <dbReference type="NCBI Taxonomy" id="53326"/>
    <lineage>
        <taxon>Eukaryota</taxon>
        <taxon>Metazoa</taxon>
        <taxon>Ecdysozoa</taxon>
        <taxon>Nematoda</taxon>
        <taxon>Chromadorea</taxon>
        <taxon>Rhabditida</taxon>
        <taxon>Rhabditina</taxon>
        <taxon>Rhabditomorpha</taxon>
        <taxon>Strongyloidea</taxon>
        <taxon>Ancylostomatidae</taxon>
        <taxon>Ancylostomatinae</taxon>
        <taxon>Ancylostoma</taxon>
    </lineage>
</organism>
<dbReference type="InterPro" id="IPR031322">
    <property type="entry name" value="Shikimate/glucono_kinase"/>
</dbReference>
<keyword evidence="4 8" id="KW-0547">Nucleotide-binding</keyword>
<evidence type="ECO:0000256" key="3">
    <source>
        <dbReference type="ARBA" id="ARBA00022679"/>
    </source>
</evidence>
<protein>
    <recommendedName>
        <fullName evidence="8">Gluconokinase</fullName>
        <ecNumber evidence="8">2.7.1.12</ecNumber>
    </recommendedName>
</protein>
<comment type="similarity">
    <text evidence="2 8">Belongs to the gluconokinase GntK/GntV family.</text>
</comment>
<evidence type="ECO:0000256" key="1">
    <source>
        <dbReference type="ARBA" id="ARBA00004875"/>
    </source>
</evidence>
<proteinExistence type="inferred from homology"/>
<dbReference type="GO" id="GO:0005737">
    <property type="term" value="C:cytoplasm"/>
    <property type="evidence" value="ECO:0007669"/>
    <property type="project" value="TreeGrafter"/>
</dbReference>
<dbReference type="InterPro" id="IPR027417">
    <property type="entry name" value="P-loop_NTPase"/>
</dbReference>
<dbReference type="EC" id="2.7.1.12" evidence="8"/>
<reference evidence="10" key="1">
    <citation type="journal article" date="2015" name="Nat. Genet.">
        <title>The genome and transcriptome of the zoonotic hookworm Ancylostoma ceylanicum identify infection-specific gene families.</title>
        <authorList>
            <person name="Schwarz E.M."/>
            <person name="Hu Y."/>
            <person name="Antoshechkin I."/>
            <person name="Miller M.M."/>
            <person name="Sternberg P.W."/>
            <person name="Aroian R.V."/>
        </authorList>
    </citation>
    <scope>NUCLEOTIDE SEQUENCE</scope>
    <source>
        <strain evidence="10">HY135</strain>
    </source>
</reference>
<dbReference type="Proteomes" id="UP000024635">
    <property type="component" value="Unassembled WGS sequence"/>
</dbReference>
<name>A0A016UNW7_9BILA</name>
<evidence type="ECO:0000313" key="9">
    <source>
        <dbReference type="EMBL" id="EYC17074.1"/>
    </source>
</evidence>
<keyword evidence="3 8" id="KW-0808">Transferase</keyword>
<keyword evidence="6 8" id="KW-0067">ATP-binding</keyword>
<dbReference type="STRING" id="53326.A0A016UNW7"/>
<dbReference type="OrthoDB" id="275177at2759"/>
<evidence type="ECO:0000256" key="4">
    <source>
        <dbReference type="ARBA" id="ARBA00022741"/>
    </source>
</evidence>
<dbReference type="GO" id="GO:0005975">
    <property type="term" value="P:carbohydrate metabolic process"/>
    <property type="evidence" value="ECO:0007669"/>
    <property type="project" value="InterPro"/>
</dbReference>
<dbReference type="GO" id="GO:0005524">
    <property type="term" value="F:ATP binding"/>
    <property type="evidence" value="ECO:0007669"/>
    <property type="project" value="UniProtKB-KW"/>
</dbReference>
<evidence type="ECO:0000256" key="6">
    <source>
        <dbReference type="ARBA" id="ARBA00022840"/>
    </source>
</evidence>
<dbReference type="Gene3D" id="3.40.50.300">
    <property type="entry name" value="P-loop containing nucleotide triphosphate hydrolases"/>
    <property type="match status" value="1"/>
</dbReference>
<dbReference type="InterPro" id="IPR006001">
    <property type="entry name" value="Therm_gnt_kin"/>
</dbReference>
<accession>A0A016UNW7</accession>
<keyword evidence="5 8" id="KW-0418">Kinase</keyword>
<sequence>MSRMGKAVSVYQVLIMDADAIFVMGVSGCGKTTIGGQLANRLGWNYKDADDFHSEANVAKMSAGIPLNDADRRPWLLEINNYCKSHPKTIVGCSALKKQYRDILRDKIHCRFVFLDVSRKELERRLTERKNHYMPVSLLDSQLATLERPGEDEDVVTVRIKDEAPTDLIEIIVNQLNKETSH</sequence>
<evidence type="ECO:0000256" key="7">
    <source>
        <dbReference type="ARBA" id="ARBA00048090"/>
    </source>
</evidence>